<evidence type="ECO:0000313" key="3">
    <source>
        <dbReference type="Proteomes" id="UP000050331"/>
    </source>
</evidence>
<evidence type="ECO:0000313" key="2">
    <source>
        <dbReference type="EMBL" id="ALX48051.1"/>
    </source>
</evidence>
<keyword evidence="1" id="KW-0812">Transmembrane</keyword>
<dbReference type="InterPro" id="IPR025664">
    <property type="entry name" value="Spore_III_AC/AD"/>
</dbReference>
<keyword evidence="1" id="KW-1133">Transmembrane helix</keyword>
<dbReference type="Proteomes" id="UP000050331">
    <property type="component" value="Chromosome"/>
</dbReference>
<dbReference type="NCBIfam" id="TIGR02849">
    <property type="entry name" value="spore_III_AD"/>
    <property type="match status" value="1"/>
</dbReference>
<dbReference type="OrthoDB" id="1682150at2"/>
<feature type="transmembrane region" description="Helical" evidence="1">
    <location>
        <begin position="106"/>
        <end position="127"/>
    </location>
</feature>
<feature type="transmembrane region" description="Helical" evidence="1">
    <location>
        <begin position="6"/>
        <end position="23"/>
    </location>
</feature>
<keyword evidence="1" id="KW-0472">Membrane</keyword>
<gene>
    <name evidence="2" type="ORF">AOX59_05175</name>
</gene>
<dbReference type="Pfam" id="PF06686">
    <property type="entry name" value="SpoIIIAC"/>
    <property type="match status" value="2"/>
</dbReference>
<feature type="transmembrane region" description="Helical" evidence="1">
    <location>
        <begin position="66"/>
        <end position="85"/>
    </location>
</feature>
<accession>A0A0U4F5I4</accession>
<name>A0A0U4F5I4_9BACI</name>
<keyword evidence="3" id="KW-1185">Reference proteome</keyword>
<reference evidence="2 3" key="1">
    <citation type="submission" date="2016-01" db="EMBL/GenBank/DDBJ databases">
        <title>Complete genome sequence of strain Lentibacillus amyloliquefaciens LAM0015T isolated from saline sediment.</title>
        <authorList>
            <person name="Wang J.-L."/>
            <person name="He M.-X."/>
        </authorList>
    </citation>
    <scope>NUCLEOTIDE SEQUENCE [LARGE SCALE GENOMIC DNA]</scope>
    <source>
        <strain evidence="2 3">LAM0015</strain>
    </source>
</reference>
<organism evidence="2 3">
    <name type="scientific">Lentibacillus amyloliquefaciens</name>
    <dbReference type="NCBI Taxonomy" id="1472767"/>
    <lineage>
        <taxon>Bacteria</taxon>
        <taxon>Bacillati</taxon>
        <taxon>Bacillota</taxon>
        <taxon>Bacilli</taxon>
        <taxon>Bacillales</taxon>
        <taxon>Bacillaceae</taxon>
        <taxon>Lentibacillus</taxon>
    </lineage>
</organism>
<proteinExistence type="predicted"/>
<dbReference type="AlphaFoldDB" id="A0A0U4F5I4"/>
<dbReference type="EMBL" id="CP013862">
    <property type="protein sequence ID" value="ALX48051.1"/>
    <property type="molecule type" value="Genomic_DNA"/>
</dbReference>
<dbReference type="STRING" id="1472767.AOX59_05175"/>
<sequence length="130" mass="14159">MDIFQIVAIGIITSILYMVLKELNASFAFLLILVTTILIFLVVIQQIGVIFQLIESLGNKANIDGMYMETILKIIGIAYITEFGANLTKDAGLQSVAAKVELAGKIFILLLSIPIITAVIEAILKFIDSV</sequence>
<evidence type="ECO:0000256" key="1">
    <source>
        <dbReference type="SAM" id="Phobius"/>
    </source>
</evidence>
<dbReference type="InterPro" id="IPR014211">
    <property type="entry name" value="Spore_III_AD"/>
</dbReference>
<dbReference type="KEGG" id="lao:AOX59_05175"/>
<protein>
    <submittedName>
        <fullName evidence="2">Stage III sporulation protein AD</fullName>
    </submittedName>
</protein>
<feature type="transmembrane region" description="Helical" evidence="1">
    <location>
        <begin position="30"/>
        <end position="54"/>
    </location>
</feature>
<dbReference type="RefSeq" id="WP_068442818.1">
    <property type="nucleotide sequence ID" value="NZ_CP013862.1"/>
</dbReference>